<dbReference type="EMBL" id="JAZDUA010000444">
    <property type="protein sequence ID" value="KAK7792496.1"/>
    <property type="molecule type" value="Genomic_DNA"/>
</dbReference>
<feature type="compositionally biased region" description="Polar residues" evidence="1">
    <location>
        <begin position="105"/>
        <end position="114"/>
    </location>
</feature>
<reference evidence="2 3" key="1">
    <citation type="submission" date="2024-03" db="EMBL/GenBank/DDBJ databases">
        <title>The genome assembly and annotation of the cricket Gryllus longicercus Weissman &amp; Gray.</title>
        <authorList>
            <person name="Szrajer S."/>
            <person name="Gray D."/>
            <person name="Ylla G."/>
        </authorList>
    </citation>
    <scope>NUCLEOTIDE SEQUENCE [LARGE SCALE GENOMIC DNA]</scope>
    <source>
        <strain evidence="2">DAG 2021-001</strain>
        <tissue evidence="2">Whole body minus gut</tissue>
    </source>
</reference>
<dbReference type="AlphaFoldDB" id="A0AAN9VAQ7"/>
<evidence type="ECO:0000313" key="2">
    <source>
        <dbReference type="EMBL" id="KAK7792496.1"/>
    </source>
</evidence>
<accession>A0AAN9VAQ7</accession>
<sequence>MRLHKRLKDLRSKLPNSECLTAYDLPRACLVEFRRRRSPVVPNRDLDSTDTLVKRLLVEWSSGRVVEWSIAVCNAAVLEVPDIRIDSTAFSDGKSSENYEHRSFDTSPKNFRCR</sequence>
<comment type="caution">
    <text evidence="2">The sequence shown here is derived from an EMBL/GenBank/DDBJ whole genome shotgun (WGS) entry which is preliminary data.</text>
</comment>
<keyword evidence="3" id="KW-1185">Reference proteome</keyword>
<dbReference type="Proteomes" id="UP001378592">
    <property type="component" value="Unassembled WGS sequence"/>
</dbReference>
<protein>
    <submittedName>
        <fullName evidence="2">Uncharacterized protein</fullName>
    </submittedName>
</protein>
<evidence type="ECO:0000256" key="1">
    <source>
        <dbReference type="SAM" id="MobiDB-lite"/>
    </source>
</evidence>
<evidence type="ECO:0000313" key="3">
    <source>
        <dbReference type="Proteomes" id="UP001378592"/>
    </source>
</evidence>
<feature type="region of interest" description="Disordered" evidence="1">
    <location>
        <begin position="89"/>
        <end position="114"/>
    </location>
</feature>
<proteinExistence type="predicted"/>
<name>A0AAN9VAQ7_9ORTH</name>
<gene>
    <name evidence="2" type="ORF">R5R35_007168</name>
</gene>
<feature type="compositionally biased region" description="Basic and acidic residues" evidence="1">
    <location>
        <begin position="94"/>
        <end position="104"/>
    </location>
</feature>
<organism evidence="2 3">
    <name type="scientific">Gryllus longicercus</name>
    <dbReference type="NCBI Taxonomy" id="2509291"/>
    <lineage>
        <taxon>Eukaryota</taxon>
        <taxon>Metazoa</taxon>
        <taxon>Ecdysozoa</taxon>
        <taxon>Arthropoda</taxon>
        <taxon>Hexapoda</taxon>
        <taxon>Insecta</taxon>
        <taxon>Pterygota</taxon>
        <taxon>Neoptera</taxon>
        <taxon>Polyneoptera</taxon>
        <taxon>Orthoptera</taxon>
        <taxon>Ensifera</taxon>
        <taxon>Gryllidea</taxon>
        <taxon>Grylloidea</taxon>
        <taxon>Gryllidae</taxon>
        <taxon>Gryllinae</taxon>
        <taxon>Gryllus</taxon>
    </lineage>
</organism>